<protein>
    <recommendedName>
        <fullName evidence="3">MT0933-like antitoxin protein</fullName>
    </recommendedName>
</protein>
<sequence length="70" mass="7519">MGIDFGGLADKAKDLVNQHGDKIEDGIEKAGEFAKQKFGHEQQIDSVVDKIQEMIPDKPAAGDEPKPGDA</sequence>
<evidence type="ECO:0008006" key="3">
    <source>
        <dbReference type="Google" id="ProtNLM"/>
    </source>
</evidence>
<dbReference type="Proteomes" id="UP001519332">
    <property type="component" value="Unassembled WGS sequence"/>
</dbReference>
<dbReference type="EMBL" id="JAGINW010000001">
    <property type="protein sequence ID" value="MBP2321564.1"/>
    <property type="molecule type" value="Genomic_DNA"/>
</dbReference>
<dbReference type="InterPro" id="IPR028037">
    <property type="entry name" value="Antitoxin_Rv0909/MT0933"/>
</dbReference>
<keyword evidence="2" id="KW-1185">Reference proteome</keyword>
<gene>
    <name evidence="1" type="ORF">JOF56_001949</name>
</gene>
<evidence type="ECO:0000313" key="1">
    <source>
        <dbReference type="EMBL" id="MBP2321564.1"/>
    </source>
</evidence>
<proteinExistence type="predicted"/>
<comment type="caution">
    <text evidence="1">The sequence shown here is derived from an EMBL/GenBank/DDBJ whole genome shotgun (WGS) entry which is preliminary data.</text>
</comment>
<accession>A0ABS4TC59</accession>
<dbReference type="RefSeq" id="WP_209636503.1">
    <property type="nucleotide sequence ID" value="NZ_JAGINW010000001.1"/>
</dbReference>
<organism evidence="1 2">
    <name type="scientific">Kibdelosporangium banguiense</name>
    <dbReference type="NCBI Taxonomy" id="1365924"/>
    <lineage>
        <taxon>Bacteria</taxon>
        <taxon>Bacillati</taxon>
        <taxon>Actinomycetota</taxon>
        <taxon>Actinomycetes</taxon>
        <taxon>Pseudonocardiales</taxon>
        <taxon>Pseudonocardiaceae</taxon>
        <taxon>Kibdelosporangium</taxon>
    </lineage>
</organism>
<dbReference type="Pfam" id="PF14013">
    <property type="entry name" value="MT0933_antitox"/>
    <property type="match status" value="1"/>
</dbReference>
<reference evidence="1 2" key="1">
    <citation type="submission" date="2021-03" db="EMBL/GenBank/DDBJ databases">
        <title>Sequencing the genomes of 1000 actinobacteria strains.</title>
        <authorList>
            <person name="Klenk H.-P."/>
        </authorList>
    </citation>
    <scope>NUCLEOTIDE SEQUENCE [LARGE SCALE GENOMIC DNA]</scope>
    <source>
        <strain evidence="1 2">DSM 46670</strain>
    </source>
</reference>
<name>A0ABS4TC59_9PSEU</name>
<evidence type="ECO:0000313" key="2">
    <source>
        <dbReference type="Proteomes" id="UP001519332"/>
    </source>
</evidence>